<feature type="binding site" evidence="5">
    <location>
        <position position="41"/>
    </location>
    <ligand>
        <name>isopentenyl diphosphate</name>
        <dbReference type="ChEBI" id="CHEBI:128769"/>
    </ligand>
</feature>
<dbReference type="PANTHER" id="PTHR30426">
    <property type="entry name" value="4-HYDROXY-3-METHYLBUT-2-ENYL DIPHOSPHATE REDUCTASE"/>
    <property type="match status" value="1"/>
</dbReference>
<comment type="cofactor">
    <cofactor evidence="5">
        <name>[4Fe-4S] cluster</name>
        <dbReference type="ChEBI" id="CHEBI:49883"/>
    </cofactor>
    <text evidence="5">Binds 1 [4Fe-4S] cluster per subunit.</text>
</comment>
<comment type="similarity">
    <text evidence="5">Belongs to the IspH family.</text>
</comment>
<feature type="binding site" evidence="5">
    <location>
        <position position="74"/>
    </location>
    <ligand>
        <name>isopentenyl diphosphate</name>
        <dbReference type="ChEBI" id="CHEBI:128769"/>
    </ligand>
</feature>
<comment type="function">
    <text evidence="5">Catalyzes the conversion of 1-hydroxy-2-methyl-2-(E)-butenyl 4-diphosphate (HMBPP) into a mixture of isopentenyl diphosphate (IPP) and dimethylallyl diphosphate (DMAPP). Acts in the terminal step of the DOXP/MEP pathway for isoprenoid precursor biosynthesis.</text>
</comment>
<dbReference type="NCBIfam" id="TIGR00216">
    <property type="entry name" value="ispH_lytB"/>
    <property type="match status" value="1"/>
</dbReference>
<comment type="caution">
    <text evidence="6">The sequence shown here is derived from an EMBL/GenBank/DDBJ whole genome shotgun (WGS) entry which is preliminary data.</text>
</comment>
<sequence>MKIILAQPRGFCAGVERAIEIVERALEVHGAPIYVRHEIVHNKYVVNTLKQKGSIFVNEIDEVPDGSVLIFSAHGVPKKVAEKAASRDLVIYDATCPLVRKVHAEVSKMHKAGYEIIMIGHVGHPEVEGTVGQVDQHVEVVESAEQVENLQLKNPEKVAYVSQTTISCDDSKVVINALKRKYPRVLEPKKADICYATQNRQDAVKELAKRSDLILVVGSKTSSNSNRLREVAEGVGTKAYLLDDASEIDPIWLKGIESIGITAGASAPEILVEEIIERLKEFEPCEVIAMEGVEENVEFPLPKGLWKKDLEEAKSQNKV</sequence>
<feature type="active site" description="Proton donor" evidence="5">
    <location>
        <position position="126"/>
    </location>
</feature>
<feature type="binding site" evidence="5">
    <location>
        <position position="224"/>
    </location>
    <ligand>
        <name>(2E)-4-hydroxy-3-methylbut-2-enyl diphosphate</name>
        <dbReference type="ChEBI" id="CHEBI:128753"/>
    </ligand>
</feature>
<organism evidence="6 7">
    <name type="scientific">Turicimonas muris</name>
    <dbReference type="NCBI Taxonomy" id="1796652"/>
    <lineage>
        <taxon>Bacteria</taxon>
        <taxon>Pseudomonadati</taxon>
        <taxon>Pseudomonadota</taxon>
        <taxon>Betaproteobacteria</taxon>
        <taxon>Burkholderiales</taxon>
        <taxon>Sutterellaceae</taxon>
        <taxon>Turicimonas</taxon>
    </lineage>
</organism>
<feature type="binding site" evidence="5">
    <location>
        <position position="124"/>
    </location>
    <ligand>
        <name>isopentenyl diphosphate</name>
        <dbReference type="ChEBI" id="CHEBI:128769"/>
    </ligand>
</feature>
<evidence type="ECO:0000256" key="3">
    <source>
        <dbReference type="ARBA" id="ARBA00023004"/>
    </source>
</evidence>
<dbReference type="EC" id="1.17.7.4" evidence="5"/>
<dbReference type="UniPathway" id="UPA00059">
    <property type="reaction ID" value="UER00105"/>
</dbReference>
<keyword evidence="5" id="KW-0560">Oxidoreductase</keyword>
<dbReference type="CDD" id="cd13944">
    <property type="entry name" value="lytB_ispH"/>
    <property type="match status" value="1"/>
</dbReference>
<dbReference type="PANTHER" id="PTHR30426:SF0">
    <property type="entry name" value="4-HYDROXY-3-METHYLBUT-2-ENYL DIPHOSPHATE REDUCTASE"/>
    <property type="match status" value="1"/>
</dbReference>
<dbReference type="Proteomes" id="UP000214610">
    <property type="component" value="Unassembled WGS sequence"/>
</dbReference>
<dbReference type="Pfam" id="PF02401">
    <property type="entry name" value="LYTB"/>
    <property type="match status" value="1"/>
</dbReference>
<evidence type="ECO:0000313" key="6">
    <source>
        <dbReference type="EMBL" id="OXE50928.1"/>
    </source>
</evidence>
<dbReference type="RefSeq" id="WP_066590861.1">
    <property type="nucleotide sequence ID" value="NZ_CAJTBZ010000023.1"/>
</dbReference>
<dbReference type="GO" id="GO:0051539">
    <property type="term" value="F:4 iron, 4 sulfur cluster binding"/>
    <property type="evidence" value="ECO:0007669"/>
    <property type="project" value="UniProtKB-UniRule"/>
</dbReference>
<gene>
    <name evidence="5" type="primary">ispH</name>
    <name evidence="6" type="ORF">ADH67_01080</name>
</gene>
<feature type="binding site" evidence="5">
    <location>
        <position position="41"/>
    </location>
    <ligand>
        <name>dimethylallyl diphosphate</name>
        <dbReference type="ChEBI" id="CHEBI:57623"/>
    </ligand>
</feature>
<comment type="catalytic activity">
    <reaction evidence="5">
        <text>dimethylallyl diphosphate + 2 oxidized [2Fe-2S]-[ferredoxin] + H2O = (2E)-4-hydroxy-3-methylbut-2-enyl diphosphate + 2 reduced [2Fe-2S]-[ferredoxin] + 2 H(+)</text>
        <dbReference type="Rhea" id="RHEA:24825"/>
        <dbReference type="Rhea" id="RHEA-COMP:10000"/>
        <dbReference type="Rhea" id="RHEA-COMP:10001"/>
        <dbReference type="ChEBI" id="CHEBI:15377"/>
        <dbReference type="ChEBI" id="CHEBI:15378"/>
        <dbReference type="ChEBI" id="CHEBI:33737"/>
        <dbReference type="ChEBI" id="CHEBI:33738"/>
        <dbReference type="ChEBI" id="CHEBI:57623"/>
        <dbReference type="ChEBI" id="CHEBI:128753"/>
        <dbReference type="EC" id="1.17.7.4"/>
    </reaction>
</comment>
<dbReference type="HAMAP" id="MF_00191">
    <property type="entry name" value="IspH"/>
    <property type="match status" value="1"/>
</dbReference>
<evidence type="ECO:0000256" key="5">
    <source>
        <dbReference type="HAMAP-Rule" id="MF_00191"/>
    </source>
</evidence>
<evidence type="ECO:0000313" key="7">
    <source>
        <dbReference type="Proteomes" id="UP000214610"/>
    </source>
</evidence>
<evidence type="ECO:0000256" key="2">
    <source>
        <dbReference type="ARBA" id="ARBA00022723"/>
    </source>
</evidence>
<dbReference type="EMBL" id="NHMP01000001">
    <property type="protein sequence ID" value="OXE50928.1"/>
    <property type="molecule type" value="Genomic_DNA"/>
</dbReference>
<feature type="binding site" evidence="5">
    <location>
        <position position="266"/>
    </location>
    <ligand>
        <name>dimethylallyl diphosphate</name>
        <dbReference type="ChEBI" id="CHEBI:57623"/>
    </ligand>
</feature>
<dbReference type="NCBIfam" id="NF002188">
    <property type="entry name" value="PRK01045.1-2"/>
    <property type="match status" value="1"/>
</dbReference>
<feature type="binding site" evidence="5">
    <location>
        <position position="223"/>
    </location>
    <ligand>
        <name>dimethylallyl diphosphate</name>
        <dbReference type="ChEBI" id="CHEBI:57623"/>
    </ligand>
</feature>
<dbReference type="GO" id="GO:0050992">
    <property type="term" value="P:dimethylallyl diphosphate biosynthetic process"/>
    <property type="evidence" value="ECO:0007669"/>
    <property type="project" value="UniProtKB-UniRule"/>
</dbReference>
<name>A0A227KR83_9BURK</name>
<feature type="binding site" evidence="5">
    <location>
        <position position="224"/>
    </location>
    <ligand>
        <name>dimethylallyl diphosphate</name>
        <dbReference type="ChEBI" id="CHEBI:57623"/>
    </ligand>
</feature>
<keyword evidence="2 5" id="KW-0479">Metal-binding</keyword>
<feature type="binding site" evidence="5">
    <location>
        <position position="164"/>
    </location>
    <ligand>
        <name>(2E)-4-hydroxy-3-methylbut-2-enyl diphosphate</name>
        <dbReference type="ChEBI" id="CHEBI:128753"/>
    </ligand>
</feature>
<dbReference type="GeneID" id="78363116"/>
<dbReference type="NCBIfam" id="NF002187">
    <property type="entry name" value="PRK01045.1-1"/>
    <property type="match status" value="1"/>
</dbReference>
<feature type="binding site" evidence="5">
    <location>
        <position position="222"/>
    </location>
    <ligand>
        <name>isopentenyl diphosphate</name>
        <dbReference type="ChEBI" id="CHEBI:128769"/>
    </ligand>
</feature>
<dbReference type="UniPathway" id="UPA00056">
    <property type="reaction ID" value="UER00097"/>
</dbReference>
<comment type="pathway">
    <text evidence="5">Isoprenoid biosynthesis; dimethylallyl diphosphate biosynthesis; dimethylallyl diphosphate from (2E)-4-hydroxy-3-methylbutenyl diphosphate: step 1/1.</text>
</comment>
<dbReference type="GO" id="GO:0019288">
    <property type="term" value="P:isopentenyl diphosphate biosynthetic process, methylerythritol 4-phosphate pathway"/>
    <property type="evidence" value="ECO:0007669"/>
    <property type="project" value="UniProtKB-UniRule"/>
</dbReference>
<accession>A0A227KR83</accession>
<keyword evidence="4 5" id="KW-0411">Iron-sulfur</keyword>
<dbReference type="NCBIfam" id="NF002190">
    <property type="entry name" value="PRK01045.1-4"/>
    <property type="match status" value="1"/>
</dbReference>
<proteinExistence type="inferred from homology"/>
<dbReference type="GO" id="GO:0016114">
    <property type="term" value="P:terpenoid biosynthetic process"/>
    <property type="evidence" value="ECO:0007669"/>
    <property type="project" value="UniProtKB-UniRule"/>
</dbReference>
<feature type="binding site" evidence="5">
    <location>
        <position position="12"/>
    </location>
    <ligand>
        <name>[4Fe-4S] cluster</name>
        <dbReference type="ChEBI" id="CHEBI:49883"/>
    </ligand>
</feature>
<protein>
    <recommendedName>
        <fullName evidence="5">4-hydroxy-3-methylbut-2-enyl diphosphate reductase</fullName>
        <shortName evidence="5">HMBPP reductase</shortName>
        <ecNumber evidence="5">1.17.7.4</ecNumber>
    </recommendedName>
</protein>
<dbReference type="Gene3D" id="3.40.1010.20">
    <property type="entry name" value="4-hydroxy-3-methylbut-2-enyl diphosphate reductase, catalytic domain"/>
    <property type="match status" value="2"/>
</dbReference>
<comment type="pathway">
    <text evidence="5">Isoprenoid biosynthesis; isopentenyl diphosphate biosynthesis via DXP pathway; isopentenyl diphosphate from 1-deoxy-D-xylulose 5-phosphate: step 6/6.</text>
</comment>
<keyword evidence="1 5" id="KW-0004">4Fe-4S</keyword>
<keyword evidence="7" id="KW-1185">Reference proteome</keyword>
<evidence type="ECO:0000256" key="4">
    <source>
        <dbReference type="ARBA" id="ARBA00023014"/>
    </source>
</evidence>
<evidence type="ECO:0000256" key="1">
    <source>
        <dbReference type="ARBA" id="ARBA00022485"/>
    </source>
</evidence>
<dbReference type="GO" id="GO:0051745">
    <property type="term" value="F:4-hydroxy-3-methylbut-2-enyl diphosphate reductase activity"/>
    <property type="evidence" value="ECO:0007669"/>
    <property type="project" value="UniProtKB-UniRule"/>
</dbReference>
<dbReference type="Gene3D" id="3.40.50.11270">
    <property type="match status" value="1"/>
</dbReference>
<reference evidence="7" key="1">
    <citation type="submission" date="2017-05" db="EMBL/GenBank/DDBJ databases">
        <title>Improved OligoMM genomes.</title>
        <authorList>
            <person name="Garzetti D."/>
        </authorList>
    </citation>
    <scope>NUCLEOTIDE SEQUENCE [LARGE SCALE GENOMIC DNA]</scope>
    <source>
        <strain evidence="7">YL45</strain>
    </source>
</reference>
<keyword evidence="3 5" id="KW-0408">Iron</keyword>
<keyword evidence="5" id="KW-0414">Isoprene biosynthesis</keyword>
<feature type="binding site" evidence="5">
    <location>
        <position position="96"/>
    </location>
    <ligand>
        <name>[4Fe-4S] cluster</name>
        <dbReference type="ChEBI" id="CHEBI:49883"/>
    </ligand>
</feature>
<feature type="binding site" evidence="5">
    <location>
        <position position="74"/>
    </location>
    <ligand>
        <name>(2E)-4-hydroxy-3-methylbut-2-enyl diphosphate</name>
        <dbReference type="ChEBI" id="CHEBI:128753"/>
    </ligand>
</feature>
<feature type="binding site" evidence="5">
    <location>
        <position position="266"/>
    </location>
    <ligand>
        <name>(2E)-4-hydroxy-3-methylbut-2-enyl diphosphate</name>
        <dbReference type="ChEBI" id="CHEBI:128753"/>
    </ligand>
</feature>
<feature type="binding site" evidence="5">
    <location>
        <position position="223"/>
    </location>
    <ligand>
        <name>isopentenyl diphosphate</name>
        <dbReference type="ChEBI" id="CHEBI:128769"/>
    </ligand>
</feature>
<feature type="binding site" evidence="5">
    <location>
        <position position="194"/>
    </location>
    <ligand>
        <name>[4Fe-4S] cluster</name>
        <dbReference type="ChEBI" id="CHEBI:49883"/>
    </ligand>
</feature>
<dbReference type="AlphaFoldDB" id="A0A227KR83"/>
<feature type="binding site" evidence="5">
    <location>
        <position position="124"/>
    </location>
    <ligand>
        <name>(2E)-4-hydroxy-3-methylbut-2-enyl diphosphate</name>
        <dbReference type="ChEBI" id="CHEBI:128753"/>
    </ligand>
</feature>
<feature type="binding site" evidence="5">
    <location>
        <position position="124"/>
    </location>
    <ligand>
        <name>dimethylallyl diphosphate</name>
        <dbReference type="ChEBI" id="CHEBI:57623"/>
    </ligand>
</feature>
<dbReference type="InterPro" id="IPR003451">
    <property type="entry name" value="LytB/IspH"/>
</dbReference>
<feature type="binding site" evidence="5">
    <location>
        <position position="74"/>
    </location>
    <ligand>
        <name>dimethylallyl diphosphate</name>
        <dbReference type="ChEBI" id="CHEBI:57623"/>
    </ligand>
</feature>
<feature type="binding site" evidence="5">
    <location>
        <position position="222"/>
    </location>
    <ligand>
        <name>(2E)-4-hydroxy-3-methylbut-2-enyl diphosphate</name>
        <dbReference type="ChEBI" id="CHEBI:128753"/>
    </ligand>
</feature>
<feature type="binding site" evidence="5">
    <location>
        <position position="222"/>
    </location>
    <ligand>
        <name>dimethylallyl diphosphate</name>
        <dbReference type="ChEBI" id="CHEBI:57623"/>
    </ligand>
</feature>
<comment type="catalytic activity">
    <reaction evidence="5">
        <text>isopentenyl diphosphate + 2 oxidized [2Fe-2S]-[ferredoxin] + H2O = (2E)-4-hydroxy-3-methylbut-2-enyl diphosphate + 2 reduced [2Fe-2S]-[ferredoxin] + 2 H(+)</text>
        <dbReference type="Rhea" id="RHEA:24488"/>
        <dbReference type="Rhea" id="RHEA-COMP:10000"/>
        <dbReference type="Rhea" id="RHEA-COMP:10001"/>
        <dbReference type="ChEBI" id="CHEBI:15377"/>
        <dbReference type="ChEBI" id="CHEBI:15378"/>
        <dbReference type="ChEBI" id="CHEBI:33737"/>
        <dbReference type="ChEBI" id="CHEBI:33738"/>
        <dbReference type="ChEBI" id="CHEBI:128753"/>
        <dbReference type="ChEBI" id="CHEBI:128769"/>
        <dbReference type="EC" id="1.17.7.4"/>
    </reaction>
</comment>
<dbReference type="GO" id="GO:0046872">
    <property type="term" value="F:metal ion binding"/>
    <property type="evidence" value="ECO:0007669"/>
    <property type="project" value="UniProtKB-KW"/>
</dbReference>
<feature type="binding site" evidence="5">
    <location>
        <position position="223"/>
    </location>
    <ligand>
        <name>(2E)-4-hydroxy-3-methylbut-2-enyl diphosphate</name>
        <dbReference type="ChEBI" id="CHEBI:128753"/>
    </ligand>
</feature>
<feature type="binding site" evidence="5">
    <location>
        <position position="266"/>
    </location>
    <ligand>
        <name>isopentenyl diphosphate</name>
        <dbReference type="ChEBI" id="CHEBI:128769"/>
    </ligand>
</feature>
<feature type="binding site" evidence="5">
    <location>
        <position position="41"/>
    </location>
    <ligand>
        <name>(2E)-4-hydroxy-3-methylbut-2-enyl diphosphate</name>
        <dbReference type="ChEBI" id="CHEBI:128753"/>
    </ligand>
</feature>
<feature type="binding site" evidence="5">
    <location>
        <position position="224"/>
    </location>
    <ligand>
        <name>isopentenyl diphosphate</name>
        <dbReference type="ChEBI" id="CHEBI:128769"/>
    </ligand>
</feature>